<reference evidence="2 3" key="1">
    <citation type="submission" date="2020-08" db="EMBL/GenBank/DDBJ databases">
        <authorList>
            <person name="Koutsovoulos G."/>
            <person name="Danchin GJ E."/>
        </authorList>
    </citation>
    <scope>NUCLEOTIDE SEQUENCE [LARGE SCALE GENOMIC DNA]</scope>
</reference>
<accession>A0A6V7UDJ5</accession>
<dbReference type="AlphaFoldDB" id="A0A6V7UDJ5"/>
<proteinExistence type="predicted"/>
<organism evidence="2 3">
    <name type="scientific">Meloidogyne enterolobii</name>
    <name type="common">Root-knot nematode worm</name>
    <name type="synonym">Meloidogyne mayaguensis</name>
    <dbReference type="NCBI Taxonomy" id="390850"/>
    <lineage>
        <taxon>Eukaryota</taxon>
        <taxon>Metazoa</taxon>
        <taxon>Ecdysozoa</taxon>
        <taxon>Nematoda</taxon>
        <taxon>Chromadorea</taxon>
        <taxon>Rhabditida</taxon>
        <taxon>Tylenchina</taxon>
        <taxon>Tylenchomorpha</taxon>
        <taxon>Tylenchoidea</taxon>
        <taxon>Meloidogynidae</taxon>
        <taxon>Meloidogyninae</taxon>
        <taxon>Meloidogyne</taxon>
    </lineage>
</organism>
<keyword evidence="1" id="KW-0732">Signal</keyword>
<evidence type="ECO:0000313" key="2">
    <source>
        <dbReference type="EMBL" id="CAD2153205.1"/>
    </source>
</evidence>
<evidence type="ECO:0000313" key="3">
    <source>
        <dbReference type="Proteomes" id="UP000580250"/>
    </source>
</evidence>
<feature type="signal peptide" evidence="1">
    <location>
        <begin position="1"/>
        <end position="19"/>
    </location>
</feature>
<protein>
    <submittedName>
        <fullName evidence="2">Uncharacterized protein</fullName>
    </submittedName>
</protein>
<evidence type="ECO:0000256" key="1">
    <source>
        <dbReference type="SAM" id="SignalP"/>
    </source>
</evidence>
<name>A0A6V7UDJ5_MELEN</name>
<feature type="chain" id="PRO_5028069673" evidence="1">
    <location>
        <begin position="20"/>
        <end position="98"/>
    </location>
</feature>
<sequence length="98" mass="11400">MKLFIFFIIILFNFELNYSVQLLNNILQNFTEKIEESQIYTLQVLVKISDGGDIWMIQDFEGPNGFSGRKNETVNIEDVLRAVHGIEVECVFLIKKIN</sequence>
<dbReference type="EMBL" id="CAJEWN010000052">
    <property type="protein sequence ID" value="CAD2153205.1"/>
    <property type="molecule type" value="Genomic_DNA"/>
</dbReference>
<gene>
    <name evidence="2" type="ORF">MENT_LOCUS11042</name>
</gene>
<dbReference type="Proteomes" id="UP000580250">
    <property type="component" value="Unassembled WGS sequence"/>
</dbReference>
<comment type="caution">
    <text evidence="2">The sequence shown here is derived from an EMBL/GenBank/DDBJ whole genome shotgun (WGS) entry which is preliminary data.</text>
</comment>